<dbReference type="InterPro" id="IPR008316">
    <property type="entry name" value="UCP029876"/>
</dbReference>
<organism evidence="1 2">
    <name type="scientific">Enterococcus canis</name>
    <dbReference type="NCBI Taxonomy" id="214095"/>
    <lineage>
        <taxon>Bacteria</taxon>
        <taxon>Bacillati</taxon>
        <taxon>Bacillota</taxon>
        <taxon>Bacilli</taxon>
        <taxon>Lactobacillales</taxon>
        <taxon>Enterococcaceae</taxon>
        <taxon>Enterococcus</taxon>
    </lineage>
</organism>
<name>A0A1L8RIE9_9ENTE</name>
<keyword evidence="2" id="KW-1185">Reference proteome</keyword>
<reference evidence="1 2" key="1">
    <citation type="submission" date="2014-12" db="EMBL/GenBank/DDBJ databases">
        <title>Draft genome sequences of 29 type strains of Enterococci.</title>
        <authorList>
            <person name="Zhong Z."/>
            <person name="Sun Z."/>
            <person name="Liu W."/>
            <person name="Zhang W."/>
            <person name="Zhang H."/>
        </authorList>
    </citation>
    <scope>NUCLEOTIDE SEQUENCE [LARGE SCALE GENOMIC DNA]</scope>
    <source>
        <strain evidence="1 2">DSM 17029</strain>
    </source>
</reference>
<dbReference type="Proteomes" id="UP000181884">
    <property type="component" value="Unassembled WGS sequence"/>
</dbReference>
<dbReference type="Pfam" id="PF06304">
    <property type="entry name" value="DUF1048"/>
    <property type="match status" value="1"/>
</dbReference>
<evidence type="ECO:0000313" key="2">
    <source>
        <dbReference type="Proteomes" id="UP000181884"/>
    </source>
</evidence>
<dbReference type="Gene3D" id="1.10.1900.10">
    <property type="entry name" value="c-terminal domain of poly(a) binding protein"/>
    <property type="match status" value="1"/>
</dbReference>
<proteinExistence type="predicted"/>
<dbReference type="AlphaFoldDB" id="A0A1L8RIE9"/>
<dbReference type="SUPFAM" id="SSF158560">
    <property type="entry name" value="BH3980-like"/>
    <property type="match status" value="1"/>
</dbReference>
<comment type="caution">
    <text evidence="1">The sequence shown here is derived from an EMBL/GenBank/DDBJ whole genome shotgun (WGS) entry which is preliminary data.</text>
</comment>
<evidence type="ECO:0000313" key="1">
    <source>
        <dbReference type="EMBL" id="OJG19482.1"/>
    </source>
</evidence>
<accession>A0A1L8RIE9</accession>
<sequence>MTLALKEYDKRVEQLPEDYQTAWKTIQARIWKYSDFTGRNLMPILAGILGLLEESAAEELPIEAVIGENIDAFTADIASAEDASDYRDRLRKQLNQTVTRKLKGVL</sequence>
<gene>
    <name evidence="1" type="ORF">RU97_GL001053</name>
</gene>
<protein>
    <submittedName>
        <fullName evidence="1">Uncharacterized protein</fullName>
    </submittedName>
</protein>
<dbReference type="EMBL" id="JXKH01000002">
    <property type="protein sequence ID" value="OJG19482.1"/>
    <property type="molecule type" value="Genomic_DNA"/>
</dbReference>
<dbReference type="STRING" id="214095.RU97_GL001053"/>